<proteinExistence type="predicted"/>
<dbReference type="Proteomes" id="UP000199393">
    <property type="component" value="Chromosome I"/>
</dbReference>
<accession>A0A1C3N5N4</accession>
<protein>
    <submittedName>
        <fullName evidence="3">RNA ligase</fullName>
    </submittedName>
</protein>
<keyword evidence="4" id="KW-1185">Reference proteome</keyword>
<dbReference type="GO" id="GO:0016874">
    <property type="term" value="F:ligase activity"/>
    <property type="evidence" value="ECO:0007669"/>
    <property type="project" value="UniProtKB-KW"/>
</dbReference>
<evidence type="ECO:0000259" key="2">
    <source>
        <dbReference type="Pfam" id="PF09414"/>
    </source>
</evidence>
<dbReference type="Pfam" id="PF09414">
    <property type="entry name" value="RNA_ligase"/>
    <property type="match status" value="1"/>
</dbReference>
<feature type="region of interest" description="Disordered" evidence="1">
    <location>
        <begin position="147"/>
        <end position="168"/>
    </location>
</feature>
<dbReference type="EMBL" id="LT598496">
    <property type="protein sequence ID" value="SBV27892.1"/>
    <property type="molecule type" value="Genomic_DNA"/>
</dbReference>
<sequence>MGETVKLQAPENVNYAATVVRVRHINQLANCDNVVGVPLLGYQAIVSKDVQVGDLGMVFTAETQLSLGYASANNLHRHENLNEDPSKKGYLEDNRRVKALRFRGHRSDALFMPLSSLSGFYSEWDQLQEGDTFDQLDGVEICRKYVARPPKERGPSNQPKKREPRVDEKLFPKHFDTANYFRVADAIAGDRHVVITQKLHGTSIRIGHTLVKRKLTWRDKVAKLLGVKVPETEWAYVYGSRNVVKDPDNPSGHDFYGADLYSQIGSQLKGLLPKGFIVYGEVIGWVPDTDKPIQKGYTYRIPVGGYQLYIYRVTTINEDGLAVDLSWPAVKEFCQSVGLNTVPEVTSAYAVREDLVTYYLDKRLSDTFPWLVPTDGSMVDEGVCLRVEGITPLVVKAKSPLFLQHETKMLDQGVTDTEAEEALV</sequence>
<keyword evidence="3" id="KW-0436">Ligase</keyword>
<name>A0A1C3N5N4_9ACTN</name>
<feature type="domain" description="RNA ligase" evidence="2">
    <location>
        <begin position="192"/>
        <end position="388"/>
    </location>
</feature>
<evidence type="ECO:0000313" key="3">
    <source>
        <dbReference type="EMBL" id="SBV27892.1"/>
    </source>
</evidence>
<evidence type="ECO:0000256" key="1">
    <source>
        <dbReference type="SAM" id="MobiDB-lite"/>
    </source>
</evidence>
<dbReference type="InterPro" id="IPR021122">
    <property type="entry name" value="RNA_ligase_dom_REL/Rnl2"/>
</dbReference>
<dbReference type="SUPFAM" id="SSF56091">
    <property type="entry name" value="DNA ligase/mRNA capping enzyme, catalytic domain"/>
    <property type="match status" value="1"/>
</dbReference>
<gene>
    <name evidence="3" type="ORF">GA0070620_3423</name>
</gene>
<dbReference type="STRING" id="307121.GA0070620_3423"/>
<dbReference type="AlphaFoldDB" id="A0A1C3N5N4"/>
<feature type="compositionally biased region" description="Basic and acidic residues" evidence="1">
    <location>
        <begin position="149"/>
        <end position="168"/>
    </location>
</feature>
<dbReference type="RefSeq" id="WP_197677461.1">
    <property type="nucleotide sequence ID" value="NZ_LT598496.1"/>
</dbReference>
<reference evidence="4" key="1">
    <citation type="submission" date="2016-06" db="EMBL/GenBank/DDBJ databases">
        <authorList>
            <person name="Varghese N."/>
        </authorList>
    </citation>
    <scope>NUCLEOTIDE SEQUENCE [LARGE SCALE GENOMIC DNA]</scope>
    <source>
        <strain evidence="4">DSM 45344</strain>
    </source>
</reference>
<organism evidence="3 4">
    <name type="scientific">Micromonospora krabiensis</name>
    <dbReference type="NCBI Taxonomy" id="307121"/>
    <lineage>
        <taxon>Bacteria</taxon>
        <taxon>Bacillati</taxon>
        <taxon>Actinomycetota</taxon>
        <taxon>Actinomycetes</taxon>
        <taxon>Micromonosporales</taxon>
        <taxon>Micromonosporaceae</taxon>
        <taxon>Micromonospora</taxon>
    </lineage>
</organism>
<evidence type="ECO:0000313" key="4">
    <source>
        <dbReference type="Proteomes" id="UP000199393"/>
    </source>
</evidence>